<gene>
    <name evidence="1" type="ORF">BTUL_0253g00050</name>
</gene>
<dbReference type="AlphaFoldDB" id="A0A4Z1E8W6"/>
<keyword evidence="2" id="KW-1185">Reference proteome</keyword>
<sequence>MTTEIRLFLFTSPSSPSILQNGPVSSPSSSTSSILYSKFGPKALGSTASRTIIESVPIQCGYAHHFETFTLEIHEKRGTKAEEFDVFLAGFFERNNGRSNNDAVILSGFSKEISDGISKMMIEKHSSPPTITCISKHAILPTCNLCTRSFCQHLQYDKEFLKMYWGLLRSVKEKVNGQFGKFDMRWKKQEQEKERNAGIFGIMIKALKDSFGAAARSVFALA</sequence>
<evidence type="ECO:0000313" key="2">
    <source>
        <dbReference type="Proteomes" id="UP000297777"/>
    </source>
</evidence>
<name>A0A4Z1E8W6_9HELO</name>
<dbReference type="OrthoDB" id="3551861at2759"/>
<evidence type="ECO:0000313" key="1">
    <source>
        <dbReference type="EMBL" id="TGO07689.1"/>
    </source>
</evidence>
<organism evidence="1 2">
    <name type="scientific">Botrytis tulipae</name>
    <dbReference type="NCBI Taxonomy" id="87230"/>
    <lineage>
        <taxon>Eukaryota</taxon>
        <taxon>Fungi</taxon>
        <taxon>Dikarya</taxon>
        <taxon>Ascomycota</taxon>
        <taxon>Pezizomycotina</taxon>
        <taxon>Leotiomycetes</taxon>
        <taxon>Helotiales</taxon>
        <taxon>Sclerotiniaceae</taxon>
        <taxon>Botrytis</taxon>
    </lineage>
</organism>
<proteinExistence type="predicted"/>
<accession>A0A4Z1E8W6</accession>
<reference evidence="1 2" key="1">
    <citation type="submission" date="2017-12" db="EMBL/GenBank/DDBJ databases">
        <title>Comparative genomics of Botrytis spp.</title>
        <authorList>
            <person name="Valero-Jimenez C.A."/>
            <person name="Tapia P."/>
            <person name="Veloso J."/>
            <person name="Silva-Moreno E."/>
            <person name="Staats M."/>
            <person name="Valdes J.H."/>
            <person name="Van Kan J.A.L."/>
        </authorList>
    </citation>
    <scope>NUCLEOTIDE SEQUENCE [LARGE SCALE GENOMIC DNA]</scope>
    <source>
        <strain evidence="1 2">Bt9001</strain>
    </source>
</reference>
<dbReference type="EMBL" id="PQXH01000253">
    <property type="protein sequence ID" value="TGO07689.1"/>
    <property type="molecule type" value="Genomic_DNA"/>
</dbReference>
<protein>
    <submittedName>
        <fullName evidence="1">Uncharacterized protein</fullName>
    </submittedName>
</protein>
<comment type="caution">
    <text evidence="1">The sequence shown here is derived from an EMBL/GenBank/DDBJ whole genome shotgun (WGS) entry which is preliminary data.</text>
</comment>
<dbReference type="Proteomes" id="UP000297777">
    <property type="component" value="Unassembled WGS sequence"/>
</dbReference>